<evidence type="ECO:0000256" key="4">
    <source>
        <dbReference type="ARBA" id="ARBA00022679"/>
    </source>
</evidence>
<dbReference type="GO" id="GO:0009103">
    <property type="term" value="P:lipopolysaccharide biosynthetic process"/>
    <property type="evidence" value="ECO:0007669"/>
    <property type="project" value="TreeGrafter"/>
</dbReference>
<evidence type="ECO:0000313" key="10">
    <source>
        <dbReference type="EMBL" id="MBV4497348.1"/>
    </source>
</evidence>
<dbReference type="EMBL" id="JABWRB020000002">
    <property type="protein sequence ID" value="MBV4497348.1"/>
    <property type="molecule type" value="Genomic_DNA"/>
</dbReference>
<evidence type="ECO:0000313" key="11">
    <source>
        <dbReference type="Proteomes" id="UP000636518"/>
    </source>
</evidence>
<feature type="transmembrane region" description="Helical" evidence="8">
    <location>
        <begin position="210"/>
        <end position="227"/>
    </location>
</feature>
<gene>
    <name evidence="10" type="ORF">HU715_018545</name>
    <name evidence="9" type="ORF">HU715_25360</name>
</gene>
<dbReference type="EMBL" id="JABWRB010000047">
    <property type="protein sequence ID" value="MBC3392986.1"/>
    <property type="molecule type" value="Genomic_DNA"/>
</dbReference>
<dbReference type="Proteomes" id="UP000636518">
    <property type="component" value="Unassembled WGS sequence"/>
</dbReference>
<evidence type="ECO:0000256" key="6">
    <source>
        <dbReference type="ARBA" id="ARBA00022989"/>
    </source>
</evidence>
<keyword evidence="7 8" id="KW-0472">Membrane</keyword>
<proteinExistence type="predicted"/>
<sequence length="519" mass="57860">MTNFRAYSGKPPSRFVDGAALAAVVVLALCVRFYGITTPAIWYDEAFSILLARHEPWQIWSITGRDIHPPLYYLTLHYWMILFGDGVLAVRSLSVIADVGSVLLSIKLMSLVATRRATWMAALLLVLLPISVRYSQEARMYTLLGFWLMGATVALVCWVKEPEKKRFPAIYVLLMTAAFYTHYFAALGVLVHGCYWLSRLKAGPNVLSARLWILVYCAILVLFLPWLPHFIDHLSGRPGLGWIPAITWQAVVNVVWQFTVMTIWEGQSSLTRVLPWLVVIACAALLVWKDTGLHRFSVLLTGYFFIPVLALAFMSLIAPLFIPRYLVFAAVGLPLLLSAALDAVGLRPTTLCLAIMIMAAAEVQGLLTVYRQADGLNGTELRTDFRLDGLAAEVRQAARPGDQIVLDNAIWYLPFAYYNHTGIQPKFYISSFKANDLDALERGGNAFISEGSQWIYFNQLKVLTQGGNRVWWVGMSVDASPLPEKDWEKTVTFVDGQMNASLFTLKAAPAQVETSSAGH</sequence>
<dbReference type="EC" id="2.4.-.-" evidence="10"/>
<evidence type="ECO:0000256" key="3">
    <source>
        <dbReference type="ARBA" id="ARBA00022676"/>
    </source>
</evidence>
<dbReference type="GO" id="GO:0010041">
    <property type="term" value="P:response to iron(III) ion"/>
    <property type="evidence" value="ECO:0007669"/>
    <property type="project" value="TreeGrafter"/>
</dbReference>
<feature type="transmembrane region" description="Helical" evidence="8">
    <location>
        <begin position="171"/>
        <end position="198"/>
    </location>
</feature>
<evidence type="ECO:0000256" key="7">
    <source>
        <dbReference type="ARBA" id="ARBA00023136"/>
    </source>
</evidence>
<reference evidence="9 11" key="1">
    <citation type="journal article" date="2020" name="Microorganisms">
        <title>Reliable Identification of Environmental Pseudomonas Isolates Using the rpoD Gene.</title>
        <authorList>
            <consortium name="The Broad Institute Genome Sequencing Platform"/>
            <person name="Girard L."/>
            <person name="Lood C."/>
            <person name="Rokni-Zadeh H."/>
            <person name="van Noort V."/>
            <person name="Lavigne R."/>
            <person name="De Mot R."/>
        </authorList>
    </citation>
    <scope>NUCLEOTIDE SEQUENCE</scope>
    <source>
        <strain evidence="9 11">SWRI12</strain>
    </source>
</reference>
<feature type="transmembrane region" description="Helical" evidence="8">
    <location>
        <begin position="300"/>
        <end position="319"/>
    </location>
</feature>
<feature type="transmembrane region" description="Helical" evidence="8">
    <location>
        <begin position="140"/>
        <end position="159"/>
    </location>
</feature>
<evidence type="ECO:0000256" key="2">
    <source>
        <dbReference type="ARBA" id="ARBA00022475"/>
    </source>
</evidence>
<evidence type="ECO:0000256" key="1">
    <source>
        <dbReference type="ARBA" id="ARBA00004651"/>
    </source>
</evidence>
<evidence type="ECO:0000256" key="8">
    <source>
        <dbReference type="SAM" id="Phobius"/>
    </source>
</evidence>
<dbReference type="RefSeq" id="WP_186709930.1">
    <property type="nucleotide sequence ID" value="NZ_JABWRB020000002.1"/>
</dbReference>
<keyword evidence="3 10" id="KW-0328">Glycosyltransferase</keyword>
<reference evidence="10" key="3">
    <citation type="submission" date="2021-06" db="EMBL/GenBank/DDBJ databases">
        <title>Updating the genus Pseudomonas: Description of 43 new species and partition of the Pseudomonas putida group.</title>
        <authorList>
            <person name="Girard L."/>
            <person name="Lood C."/>
            <person name="Vandamme P."/>
            <person name="Rokni-Zadeh H."/>
            <person name="Van Noort V."/>
            <person name="Hofte M."/>
            <person name="Lavigne R."/>
            <person name="De Mot R."/>
        </authorList>
    </citation>
    <scope>NUCLEOTIDE SEQUENCE</scope>
    <source>
        <strain evidence="10">SWRI12</strain>
    </source>
</reference>
<feature type="transmembrane region" description="Helical" evidence="8">
    <location>
        <begin position="270"/>
        <end position="288"/>
    </location>
</feature>
<accession>A0A923JNN7</accession>
<dbReference type="GO" id="GO:0016763">
    <property type="term" value="F:pentosyltransferase activity"/>
    <property type="evidence" value="ECO:0007669"/>
    <property type="project" value="TreeGrafter"/>
</dbReference>
<feature type="transmembrane region" description="Helical" evidence="8">
    <location>
        <begin position="20"/>
        <end position="43"/>
    </location>
</feature>
<keyword evidence="4 10" id="KW-0808">Transferase</keyword>
<feature type="transmembrane region" description="Helical" evidence="8">
    <location>
        <begin position="325"/>
        <end position="344"/>
    </location>
</feature>
<keyword evidence="6 8" id="KW-1133">Transmembrane helix</keyword>
<comment type="caution">
    <text evidence="9">The sequence shown here is derived from an EMBL/GenBank/DDBJ whole genome shotgun (WGS) entry which is preliminary data.</text>
</comment>
<feature type="transmembrane region" description="Helical" evidence="8">
    <location>
        <begin position="239"/>
        <end position="264"/>
    </location>
</feature>
<keyword evidence="11" id="KW-1185">Reference proteome</keyword>
<evidence type="ECO:0000256" key="5">
    <source>
        <dbReference type="ARBA" id="ARBA00022692"/>
    </source>
</evidence>
<dbReference type="AlphaFoldDB" id="A0A923JNN7"/>
<evidence type="ECO:0000313" key="9">
    <source>
        <dbReference type="EMBL" id="MBC3392986.1"/>
    </source>
</evidence>
<keyword evidence="2" id="KW-1003">Cell membrane</keyword>
<feature type="transmembrane region" description="Helical" evidence="8">
    <location>
        <begin position="117"/>
        <end position="134"/>
    </location>
</feature>
<reference evidence="9" key="2">
    <citation type="submission" date="2020-07" db="EMBL/GenBank/DDBJ databases">
        <authorList>
            <person name="Lood C."/>
            <person name="Girard L."/>
        </authorList>
    </citation>
    <scope>NUCLEOTIDE SEQUENCE</scope>
    <source>
        <strain evidence="9">SWRI12</strain>
    </source>
</reference>
<keyword evidence="5 8" id="KW-0812">Transmembrane</keyword>
<organism evidence="9">
    <name type="scientific">Pseudomonas zanjanensis</name>
    <dbReference type="NCBI Taxonomy" id="2745496"/>
    <lineage>
        <taxon>Bacteria</taxon>
        <taxon>Pseudomonadati</taxon>
        <taxon>Pseudomonadota</taxon>
        <taxon>Gammaproteobacteria</taxon>
        <taxon>Pseudomonadales</taxon>
        <taxon>Pseudomonadaceae</taxon>
        <taxon>Pseudomonas</taxon>
    </lineage>
</organism>
<dbReference type="GO" id="GO:0005886">
    <property type="term" value="C:plasma membrane"/>
    <property type="evidence" value="ECO:0007669"/>
    <property type="project" value="UniProtKB-SubCell"/>
</dbReference>
<name>A0A923JNN7_9PSED</name>
<comment type="subcellular location">
    <subcellularLocation>
        <location evidence="1">Cell membrane</location>
        <topology evidence="1">Multi-pass membrane protein</topology>
    </subcellularLocation>
</comment>
<dbReference type="InterPro" id="IPR050297">
    <property type="entry name" value="LipidA_mod_glycosyltrf_83"/>
</dbReference>
<protein>
    <submittedName>
        <fullName evidence="9">Glycosyltransferase family 39 protein</fullName>
        <ecNumber evidence="10">2.4.-.-</ecNumber>
    </submittedName>
</protein>
<dbReference type="PANTHER" id="PTHR33908:SF3">
    <property type="entry name" value="UNDECAPRENYL PHOSPHATE-ALPHA-4-AMINO-4-DEOXY-L-ARABINOSE ARABINOSYL TRANSFERASE"/>
    <property type="match status" value="1"/>
</dbReference>
<dbReference type="PANTHER" id="PTHR33908">
    <property type="entry name" value="MANNOSYLTRANSFERASE YKCB-RELATED"/>
    <property type="match status" value="1"/>
</dbReference>